<proteinExistence type="predicted"/>
<dbReference type="KEGG" id="taj:C1A40_07080"/>
<gene>
    <name evidence="3" type="ORF">C1A40_07080</name>
</gene>
<evidence type="ECO:0000313" key="4">
    <source>
        <dbReference type="Proteomes" id="UP000236592"/>
    </source>
</evidence>
<protein>
    <recommendedName>
        <fullName evidence="2">CzcB-like barrel-sandwich hybrid domain-containing protein</fullName>
    </recommendedName>
</protein>
<dbReference type="RefSeq" id="WP_102995294.1">
    <property type="nucleotide sequence ID" value="NZ_CP025938.1"/>
</dbReference>
<dbReference type="Proteomes" id="UP000236592">
    <property type="component" value="Chromosome"/>
</dbReference>
<accession>A0A2I7SH91</accession>
<dbReference type="EMBL" id="CP025938">
    <property type="protein sequence ID" value="AUS05250.1"/>
    <property type="molecule type" value="Genomic_DNA"/>
</dbReference>
<reference evidence="4" key="1">
    <citation type="submission" date="2018-01" db="EMBL/GenBank/DDBJ databases">
        <title>Complete genome of Tamlana sp. UJ94.</title>
        <authorList>
            <person name="Jung J."/>
            <person name="Chung D."/>
            <person name="Bae S.S."/>
            <person name="Baek K."/>
        </authorList>
    </citation>
    <scope>NUCLEOTIDE SEQUENCE [LARGE SCALE GENOMIC DNA]</scope>
    <source>
        <strain evidence="4">UJ94</strain>
    </source>
</reference>
<keyword evidence="4" id="KW-1185">Reference proteome</keyword>
<evidence type="ECO:0000313" key="3">
    <source>
        <dbReference type="EMBL" id="AUS05250.1"/>
    </source>
</evidence>
<dbReference type="AlphaFoldDB" id="A0A2I7SH91"/>
<dbReference type="SUPFAM" id="SSF111369">
    <property type="entry name" value="HlyD-like secretion proteins"/>
    <property type="match status" value="2"/>
</dbReference>
<dbReference type="Pfam" id="PF25973">
    <property type="entry name" value="BSH_CzcB"/>
    <property type="match status" value="1"/>
</dbReference>
<organism evidence="3 4">
    <name type="scientific">Pseudotamlana carrageenivorans</name>
    <dbReference type="NCBI Taxonomy" id="2069432"/>
    <lineage>
        <taxon>Bacteria</taxon>
        <taxon>Pseudomonadati</taxon>
        <taxon>Bacteroidota</taxon>
        <taxon>Flavobacteriia</taxon>
        <taxon>Flavobacteriales</taxon>
        <taxon>Flavobacteriaceae</taxon>
        <taxon>Pseudotamlana</taxon>
    </lineage>
</organism>
<keyword evidence="1" id="KW-1133">Transmembrane helix</keyword>
<evidence type="ECO:0000259" key="2">
    <source>
        <dbReference type="Pfam" id="PF25973"/>
    </source>
</evidence>
<dbReference type="OrthoDB" id="9793801at2"/>
<dbReference type="Gene3D" id="2.40.30.170">
    <property type="match status" value="1"/>
</dbReference>
<evidence type="ECO:0000256" key="1">
    <source>
        <dbReference type="SAM" id="Phobius"/>
    </source>
</evidence>
<sequence length="327" mass="36435">MKNKKQIFILIIPIVVILVGVIALYILKPDKESNRVFVGLFETVEIKVASEIPGRIESIYVSLGEQVEKGQLLATIESDILDAKIQQAEGMFNAAQSISEKANSGARSQEVLAAKNSYKMALSQYNYAEKSYNRLKNLVADSLVSQQQMDEVTFKRDAAFDQMNAAKSIYDMATEGARLEDKKAAKGQMNAAGGKVNEAKAYYKELEIYAPVSGEISSKLAEESEVMPAGYPIFTVQKLETIYAVIHIREDFLNDFKMGAEISGKLPAFNNDSYKFKVTYIAPMADFADWIPTADKGRLDMKTFEIHLKPIDKIENLRPGMSVNIKL</sequence>
<name>A0A2I7SH91_9FLAO</name>
<dbReference type="Gene3D" id="2.40.50.100">
    <property type="match status" value="1"/>
</dbReference>
<keyword evidence="1" id="KW-0812">Transmembrane</keyword>
<feature type="transmembrane region" description="Helical" evidence="1">
    <location>
        <begin position="7"/>
        <end position="27"/>
    </location>
</feature>
<dbReference type="PANTHER" id="PTHR30438">
    <property type="entry name" value="36 KDA ANTIGEN-RELATED"/>
    <property type="match status" value="1"/>
</dbReference>
<dbReference type="PRINTS" id="PR01490">
    <property type="entry name" value="RTXTOXIND"/>
</dbReference>
<keyword evidence="1" id="KW-0472">Membrane</keyword>
<feature type="domain" description="CzcB-like barrel-sandwich hybrid" evidence="2">
    <location>
        <begin position="47"/>
        <end position="236"/>
    </location>
</feature>
<dbReference type="InterPro" id="IPR058647">
    <property type="entry name" value="BSH_CzcB-like"/>
</dbReference>